<name>A0A1B2DTP4_9BACL</name>
<protein>
    <submittedName>
        <fullName evidence="1">Photosystem reaction center subunit H</fullName>
    </submittedName>
</protein>
<dbReference type="EMBL" id="CP016808">
    <property type="protein sequence ID" value="ANY71088.1"/>
    <property type="molecule type" value="Genomic_DNA"/>
</dbReference>
<dbReference type="AlphaFoldDB" id="A0A1B2DTP4"/>
<reference evidence="1" key="1">
    <citation type="submission" date="2016-08" db="EMBL/GenBank/DDBJ databases">
        <title>Complete Genome Seqeunce of Paenibacillus sp. BIHB 4019 from tea rhizoplane.</title>
        <authorList>
            <person name="Thakur R."/>
            <person name="Swarnkar M.K."/>
            <person name="Gulati A."/>
        </authorList>
    </citation>
    <scope>NUCLEOTIDE SEQUENCE [LARGE SCALE GENOMIC DNA]</scope>
    <source>
        <strain evidence="1">BIHB4019</strain>
    </source>
</reference>
<sequence>MKLQQLIGLPVLVIHSGKREGTIKDAIFDSHWNVTGLVLESSGWFANVVKTVSWNAVLTCGVDAIIISDEAAVQKTKLEQLGRTFCTSKVQLKGMPMVTIHGVMLGQVSDVYFHPFMGTPIVGFELTDGFISDLMEGRKWLRAPEDSDAVLLGEDAIIVPAVSEAELEPVAASNSENREK</sequence>
<dbReference type="SUPFAM" id="SSF50346">
    <property type="entry name" value="PRC-barrel domain"/>
    <property type="match status" value="1"/>
</dbReference>
<dbReference type="Gene3D" id="2.30.30.240">
    <property type="entry name" value="PRC-barrel domain"/>
    <property type="match status" value="1"/>
</dbReference>
<organism evidence="1">
    <name type="scientific">Paenibacillus sp. BIHB 4019</name>
    <dbReference type="NCBI Taxonomy" id="1870819"/>
    <lineage>
        <taxon>Bacteria</taxon>
        <taxon>Bacillati</taxon>
        <taxon>Bacillota</taxon>
        <taxon>Bacilli</taxon>
        <taxon>Bacillales</taxon>
        <taxon>Paenibacillaceae</taxon>
        <taxon>Paenibacillus</taxon>
    </lineage>
</organism>
<proteinExistence type="predicted"/>
<gene>
    <name evidence="1" type="ORF">BBD42_30280</name>
</gene>
<evidence type="ECO:0000313" key="1">
    <source>
        <dbReference type="EMBL" id="ANY71088.1"/>
    </source>
</evidence>
<dbReference type="InterPro" id="IPR011033">
    <property type="entry name" value="PRC_barrel-like_sf"/>
</dbReference>
<accession>A0A1B2DTP4</accession>